<feature type="transmembrane region" description="Helical" evidence="1">
    <location>
        <begin position="201"/>
        <end position="224"/>
    </location>
</feature>
<evidence type="ECO:0000256" key="1">
    <source>
        <dbReference type="SAM" id="Phobius"/>
    </source>
</evidence>
<name>A0A9N9RD03_9NEOP</name>
<proteinExistence type="predicted"/>
<dbReference type="Proteomes" id="UP001153714">
    <property type="component" value="Chromosome 6"/>
</dbReference>
<dbReference type="OrthoDB" id="7200218at2759"/>
<feature type="transmembrane region" description="Helical" evidence="1">
    <location>
        <begin position="236"/>
        <end position="257"/>
    </location>
</feature>
<feature type="transmembrane region" description="Helical" evidence="1">
    <location>
        <begin position="65"/>
        <end position="87"/>
    </location>
</feature>
<feature type="transmembrane region" description="Helical" evidence="1">
    <location>
        <begin position="269"/>
        <end position="296"/>
    </location>
</feature>
<evidence type="ECO:0000313" key="3">
    <source>
        <dbReference type="Proteomes" id="UP001153714"/>
    </source>
</evidence>
<keyword evidence="1" id="KW-0812">Transmembrane</keyword>
<protein>
    <submittedName>
        <fullName evidence="2">Uncharacterized protein</fullName>
    </submittedName>
</protein>
<reference evidence="2" key="1">
    <citation type="submission" date="2021-12" db="EMBL/GenBank/DDBJ databases">
        <authorList>
            <person name="King R."/>
        </authorList>
    </citation>
    <scope>NUCLEOTIDE SEQUENCE</scope>
</reference>
<gene>
    <name evidence="2" type="ORF">DIATSA_LOCUS11268</name>
</gene>
<evidence type="ECO:0000313" key="2">
    <source>
        <dbReference type="EMBL" id="CAG9793855.1"/>
    </source>
</evidence>
<keyword evidence="3" id="KW-1185">Reference proteome</keyword>
<feature type="transmembrane region" description="Helical" evidence="1">
    <location>
        <begin position="169"/>
        <end position="189"/>
    </location>
</feature>
<dbReference type="EMBL" id="OU893337">
    <property type="protein sequence ID" value="CAG9793855.1"/>
    <property type="molecule type" value="Genomic_DNA"/>
</dbReference>
<keyword evidence="1" id="KW-0472">Membrane</keyword>
<reference evidence="2" key="2">
    <citation type="submission" date="2022-10" db="EMBL/GenBank/DDBJ databases">
        <authorList>
            <consortium name="ENA_rothamsted_submissions"/>
            <consortium name="culmorum"/>
            <person name="King R."/>
        </authorList>
    </citation>
    <scope>NUCLEOTIDE SEQUENCE</scope>
</reference>
<keyword evidence="1" id="KW-1133">Transmembrane helix</keyword>
<accession>A0A9N9RD03</accession>
<dbReference type="AlphaFoldDB" id="A0A9N9RD03"/>
<organism evidence="2 3">
    <name type="scientific">Diatraea saccharalis</name>
    <name type="common">sugarcane borer</name>
    <dbReference type="NCBI Taxonomy" id="40085"/>
    <lineage>
        <taxon>Eukaryota</taxon>
        <taxon>Metazoa</taxon>
        <taxon>Ecdysozoa</taxon>
        <taxon>Arthropoda</taxon>
        <taxon>Hexapoda</taxon>
        <taxon>Insecta</taxon>
        <taxon>Pterygota</taxon>
        <taxon>Neoptera</taxon>
        <taxon>Endopterygota</taxon>
        <taxon>Lepidoptera</taxon>
        <taxon>Glossata</taxon>
        <taxon>Ditrysia</taxon>
        <taxon>Pyraloidea</taxon>
        <taxon>Crambidae</taxon>
        <taxon>Crambinae</taxon>
        <taxon>Diatraea</taxon>
    </lineage>
</organism>
<sequence>MTNATQDSESDVSLSSMTISLNKTEFEDNTGSASRENVSITESVSDAKQLLQSDSPDTSAIFETFIIIEIVMTTLELIICTVAALKLNRWRKNYRNQMLMQLSVVRFVKRVVFLIVYLNEKNTIYISFGVRTALEIYIDFVIVILVFFFIKHMYDSLIVVLVKISENKLWRVLMCAWLLPIPISAAYTALLINEVLDKTSLYLLVCCLFRWPLMLLGTILYLTVLFKVLKDQIRKFARSLTIITFLLCLVINFYLFSKDVIELWCFKSFITLLVSYISGFLLNIFILCFYIILILLNFKSNNKTADSVPNCSISVEN</sequence>